<gene>
    <name evidence="4" type="ORF">D7003_19220</name>
</gene>
<keyword evidence="5" id="KW-1185">Reference proteome</keyword>
<dbReference type="PANTHER" id="PTHR43877">
    <property type="entry name" value="AMINOALKYLPHOSPHONATE N-ACETYLTRANSFERASE-RELATED-RELATED"/>
    <property type="match status" value="1"/>
</dbReference>
<dbReference type="EMBL" id="RBED01000148">
    <property type="protein sequence ID" value="RNL48776.1"/>
    <property type="molecule type" value="Genomic_DNA"/>
</dbReference>
<dbReference type="Pfam" id="PF13508">
    <property type="entry name" value="Acetyltransf_7"/>
    <property type="match status" value="1"/>
</dbReference>
<keyword evidence="1 4" id="KW-0808">Transferase</keyword>
<dbReference type="Gene3D" id="3.40.630.30">
    <property type="match status" value="1"/>
</dbReference>
<reference evidence="4 5" key="1">
    <citation type="submission" date="2018-10" db="EMBL/GenBank/DDBJ databases">
        <title>Genome sequencing of Arthrobacter oryzae TNB02.</title>
        <authorList>
            <person name="Cho Y.-J."/>
            <person name="Cho A."/>
            <person name="Kim O.-S."/>
        </authorList>
    </citation>
    <scope>NUCLEOTIDE SEQUENCE [LARGE SCALE GENOMIC DNA]</scope>
    <source>
        <strain evidence="4 5">TNB02</strain>
    </source>
</reference>
<dbReference type="GO" id="GO:0016747">
    <property type="term" value="F:acyltransferase activity, transferring groups other than amino-acyl groups"/>
    <property type="evidence" value="ECO:0007669"/>
    <property type="project" value="InterPro"/>
</dbReference>
<dbReference type="Proteomes" id="UP000273807">
    <property type="component" value="Unassembled WGS sequence"/>
</dbReference>
<evidence type="ECO:0000313" key="4">
    <source>
        <dbReference type="EMBL" id="RNL48776.1"/>
    </source>
</evidence>
<dbReference type="RefSeq" id="WP_123257010.1">
    <property type="nucleotide sequence ID" value="NZ_RBED01000148.1"/>
</dbReference>
<evidence type="ECO:0000259" key="3">
    <source>
        <dbReference type="PROSITE" id="PS51186"/>
    </source>
</evidence>
<accession>A0A3N0BK99</accession>
<dbReference type="InterPro" id="IPR050832">
    <property type="entry name" value="Bact_Acetyltransf"/>
</dbReference>
<proteinExistence type="predicted"/>
<evidence type="ECO:0000256" key="2">
    <source>
        <dbReference type="ARBA" id="ARBA00023315"/>
    </source>
</evidence>
<evidence type="ECO:0000313" key="5">
    <source>
        <dbReference type="Proteomes" id="UP000273807"/>
    </source>
</evidence>
<comment type="caution">
    <text evidence="4">The sequence shown here is derived from an EMBL/GenBank/DDBJ whole genome shotgun (WGS) entry which is preliminary data.</text>
</comment>
<dbReference type="InterPro" id="IPR000182">
    <property type="entry name" value="GNAT_dom"/>
</dbReference>
<protein>
    <submittedName>
        <fullName evidence="4">GNAT family N-acetyltransferase</fullName>
    </submittedName>
</protein>
<dbReference type="CDD" id="cd04301">
    <property type="entry name" value="NAT_SF"/>
    <property type="match status" value="1"/>
</dbReference>
<dbReference type="InterPro" id="IPR016181">
    <property type="entry name" value="Acyl_CoA_acyltransferase"/>
</dbReference>
<dbReference type="PROSITE" id="PS51186">
    <property type="entry name" value="GNAT"/>
    <property type="match status" value="1"/>
</dbReference>
<name>A0A3N0BK99_9MICC</name>
<organism evidence="4 5">
    <name type="scientific">Arthrobacter oryzae</name>
    <dbReference type="NCBI Taxonomy" id="409290"/>
    <lineage>
        <taxon>Bacteria</taxon>
        <taxon>Bacillati</taxon>
        <taxon>Actinomycetota</taxon>
        <taxon>Actinomycetes</taxon>
        <taxon>Micrococcales</taxon>
        <taxon>Micrococcaceae</taxon>
        <taxon>Arthrobacter</taxon>
    </lineage>
</organism>
<dbReference type="AlphaFoldDB" id="A0A3N0BK99"/>
<keyword evidence="2" id="KW-0012">Acyltransferase</keyword>
<sequence length="162" mass="17242">MTHELIVRPAGIGDAAAIARVHLQAWRESYAHLLPAETLAGLELDARQRRWRGILAAAATSVWVACDAEVVVGWASSGAGRDPDGPRPLELMGIYVLASHYGTGAGQLLLEAAVGGSGAYLWIAENNPRASAFYRKHGFTADGTRSTAELASVPVRTVRLVR</sequence>
<dbReference type="OrthoDB" id="5243635at2"/>
<feature type="domain" description="N-acetyltransferase" evidence="3">
    <location>
        <begin position="5"/>
        <end position="162"/>
    </location>
</feature>
<evidence type="ECO:0000256" key="1">
    <source>
        <dbReference type="ARBA" id="ARBA00022679"/>
    </source>
</evidence>
<dbReference type="SUPFAM" id="SSF55729">
    <property type="entry name" value="Acyl-CoA N-acyltransferases (Nat)"/>
    <property type="match status" value="1"/>
</dbReference>